<feature type="region of interest" description="Disordered" evidence="1">
    <location>
        <begin position="367"/>
        <end position="416"/>
    </location>
</feature>
<dbReference type="Pfam" id="PF01205">
    <property type="entry name" value="Impact_N"/>
    <property type="match status" value="1"/>
</dbReference>
<evidence type="ECO:0000313" key="3">
    <source>
        <dbReference type="EMBL" id="CAD8368133.1"/>
    </source>
</evidence>
<dbReference type="Gene3D" id="1.20.920.60">
    <property type="match status" value="1"/>
</dbReference>
<feature type="compositionally biased region" description="Polar residues" evidence="1">
    <location>
        <begin position="393"/>
        <end position="409"/>
    </location>
</feature>
<evidence type="ECO:0000256" key="1">
    <source>
        <dbReference type="SAM" id="MobiDB-lite"/>
    </source>
</evidence>
<dbReference type="InterPro" id="IPR001498">
    <property type="entry name" value="Impact_N"/>
</dbReference>
<feature type="domain" description="Impact N-terminal" evidence="2">
    <location>
        <begin position="35"/>
        <end position="127"/>
    </location>
</feature>
<dbReference type="SUPFAM" id="SSF54211">
    <property type="entry name" value="Ribosomal protein S5 domain 2-like"/>
    <property type="match status" value="1"/>
</dbReference>
<dbReference type="InterPro" id="IPR036956">
    <property type="entry name" value="Impact_N_sf"/>
</dbReference>
<feature type="region of interest" description="Disordered" evidence="1">
    <location>
        <begin position="1"/>
        <end position="22"/>
    </location>
</feature>
<dbReference type="Gene3D" id="3.30.230.30">
    <property type="entry name" value="Impact, N-terminal domain"/>
    <property type="match status" value="1"/>
</dbReference>
<dbReference type="AlphaFoldDB" id="A0A7S0FMS2"/>
<reference evidence="3" key="1">
    <citation type="submission" date="2021-01" db="EMBL/GenBank/DDBJ databases">
        <authorList>
            <person name="Corre E."/>
            <person name="Pelletier E."/>
            <person name="Niang G."/>
            <person name="Scheremetjew M."/>
            <person name="Finn R."/>
            <person name="Kale V."/>
            <person name="Holt S."/>
            <person name="Cochrane G."/>
            <person name="Meng A."/>
            <person name="Brown T."/>
            <person name="Cohen L."/>
        </authorList>
    </citation>
    <scope>NUCLEOTIDE SEQUENCE</scope>
    <source>
        <strain evidence="3">Pbaha01</strain>
    </source>
</reference>
<gene>
    <name evidence="3" type="ORF">PBAH0796_LOCUS18726</name>
</gene>
<evidence type="ECO:0000259" key="2">
    <source>
        <dbReference type="Pfam" id="PF01205"/>
    </source>
</evidence>
<organism evidence="3">
    <name type="scientific">Pyrodinium bahamense</name>
    <dbReference type="NCBI Taxonomy" id="73915"/>
    <lineage>
        <taxon>Eukaryota</taxon>
        <taxon>Sar</taxon>
        <taxon>Alveolata</taxon>
        <taxon>Dinophyceae</taxon>
        <taxon>Gonyaulacales</taxon>
        <taxon>Pyrocystaceae</taxon>
        <taxon>Pyrodinium</taxon>
    </lineage>
</organism>
<name>A0A7S0FMS2_9DINO</name>
<protein>
    <recommendedName>
        <fullName evidence="2">Impact N-terminal domain-containing protein</fullName>
    </recommendedName>
</protein>
<proteinExistence type="predicted"/>
<dbReference type="EMBL" id="HBEG01030658">
    <property type="protein sequence ID" value="CAD8368133.1"/>
    <property type="molecule type" value="Transcribed_RNA"/>
</dbReference>
<dbReference type="InterPro" id="IPR020568">
    <property type="entry name" value="Ribosomal_Su5_D2-typ_SF"/>
</dbReference>
<accession>A0A7S0FMS2</accession>
<sequence>MDPIAEAPEEGHGQNGSLDPLQTLTSGRKREVRGGAFQAHICCVRGTEDVKAVMEAFVQADAFKAVTSWCYAYRMASLAPTLERPLDEGSADGLDEGCGERILGILRRFSLQGLLLIISRWQDYGGTAGLDLFGTELYAIVTERCKDLILNLKQAAGMNASQAEAVVKQIEKAPPAPKNFDFSFLPPIQEPRVPTKFGPNHFLSDSALNRPASLPNLFTGGDVRLWMKNDQILRNLPESEIWAMRFLRQPDFRVERVLNAVATVRGHKVPSASSTGAARWGHYREVLKSPTLRTELLLFDASTASLEACQEALDILSGLKVTDIRRASMGAAALYEWVQEVARWRLQGPPPPETAEKEAWIPLEPLQPRQAELSKTKSPLLPRARSGPRLRCSATTGSAGFKMQHSSSLPLGHLMR</sequence>